<keyword evidence="2" id="KW-1003">Cell membrane</keyword>
<keyword evidence="9" id="KW-0132">Cell division</keyword>
<evidence type="ECO:0000256" key="6">
    <source>
        <dbReference type="RuleBase" id="RU004057"/>
    </source>
</evidence>
<feature type="transmembrane region" description="Helical" evidence="7">
    <location>
        <begin position="40"/>
        <end position="59"/>
    </location>
</feature>
<evidence type="ECO:0000256" key="1">
    <source>
        <dbReference type="ARBA" id="ARBA00004651"/>
    </source>
</evidence>
<feature type="transmembrane region" description="Helical" evidence="7">
    <location>
        <begin position="197"/>
        <end position="219"/>
    </location>
</feature>
<evidence type="ECO:0000256" key="3">
    <source>
        <dbReference type="ARBA" id="ARBA00022692"/>
    </source>
</evidence>
<keyword evidence="4 7" id="KW-1133">Transmembrane helix</keyword>
<evidence type="ECO:0000313" key="10">
    <source>
        <dbReference type="Proteomes" id="UP000184076"/>
    </source>
</evidence>
<evidence type="ECO:0000256" key="4">
    <source>
        <dbReference type="ARBA" id="ARBA00022989"/>
    </source>
</evidence>
<dbReference type="InterPro" id="IPR002898">
    <property type="entry name" value="MotA_ExbB_proton_chnl"/>
</dbReference>
<dbReference type="Pfam" id="PF01618">
    <property type="entry name" value="MotA_ExbB"/>
    <property type="match status" value="1"/>
</dbReference>
<comment type="subcellular location">
    <subcellularLocation>
        <location evidence="1">Cell membrane</location>
        <topology evidence="1">Multi-pass membrane protein</topology>
    </subcellularLocation>
    <subcellularLocation>
        <location evidence="6">Membrane</location>
        <topology evidence="6">Multi-pass membrane protein</topology>
    </subcellularLocation>
</comment>
<protein>
    <submittedName>
        <fullName evidence="9">Cell division and transport-associated protein TolQ</fullName>
    </submittedName>
</protein>
<evidence type="ECO:0000256" key="7">
    <source>
        <dbReference type="SAM" id="Phobius"/>
    </source>
</evidence>
<gene>
    <name evidence="9" type="ORF">SAMN02745206_00066</name>
</gene>
<organism evidence="9 10">
    <name type="scientific">Desulfacinum infernum DSM 9756</name>
    <dbReference type="NCBI Taxonomy" id="1121391"/>
    <lineage>
        <taxon>Bacteria</taxon>
        <taxon>Pseudomonadati</taxon>
        <taxon>Thermodesulfobacteriota</taxon>
        <taxon>Syntrophobacteria</taxon>
        <taxon>Syntrophobacterales</taxon>
        <taxon>Syntrophobacteraceae</taxon>
        <taxon>Desulfacinum</taxon>
    </lineage>
</organism>
<dbReference type="GO" id="GO:0017038">
    <property type="term" value="P:protein import"/>
    <property type="evidence" value="ECO:0007669"/>
    <property type="project" value="TreeGrafter"/>
</dbReference>
<proteinExistence type="inferred from homology"/>
<keyword evidence="5 7" id="KW-0472">Membrane</keyword>
<comment type="similarity">
    <text evidence="6">Belongs to the exbB/tolQ family.</text>
</comment>
<keyword evidence="6" id="KW-0813">Transport</keyword>
<dbReference type="EMBL" id="FQVB01000003">
    <property type="protein sequence ID" value="SHE30214.1"/>
    <property type="molecule type" value="Genomic_DNA"/>
</dbReference>
<keyword evidence="10" id="KW-1185">Reference proteome</keyword>
<dbReference type="OrthoDB" id="9805133at2"/>
<keyword evidence="6" id="KW-0653">Protein transport</keyword>
<name>A0A1M4SDA6_9BACT</name>
<dbReference type="Proteomes" id="UP000184076">
    <property type="component" value="Unassembled WGS sequence"/>
</dbReference>
<dbReference type="RefSeq" id="WP_073035852.1">
    <property type="nucleotide sequence ID" value="NZ_FQVB01000003.1"/>
</dbReference>
<dbReference type="PANTHER" id="PTHR30625">
    <property type="entry name" value="PROTEIN TOLQ"/>
    <property type="match status" value="1"/>
</dbReference>
<evidence type="ECO:0000256" key="2">
    <source>
        <dbReference type="ARBA" id="ARBA00022475"/>
    </source>
</evidence>
<accession>A0A1M4SDA6</accession>
<keyword evidence="9" id="KW-0131">Cell cycle</keyword>
<feature type="domain" description="MotA/TolQ/ExbB proton channel" evidence="8">
    <location>
        <begin position="130"/>
        <end position="233"/>
    </location>
</feature>
<dbReference type="GO" id="GO:0051301">
    <property type="term" value="P:cell division"/>
    <property type="evidence" value="ECO:0007669"/>
    <property type="project" value="UniProtKB-KW"/>
</dbReference>
<evidence type="ECO:0000256" key="5">
    <source>
        <dbReference type="ARBA" id="ARBA00023136"/>
    </source>
</evidence>
<keyword evidence="3 7" id="KW-0812">Transmembrane</keyword>
<dbReference type="PANTHER" id="PTHR30625:SF3">
    <property type="entry name" value="TOL-PAL SYSTEM PROTEIN TOLQ"/>
    <property type="match status" value="1"/>
</dbReference>
<sequence length="274" mass="30265">MSLSLLSTFLTTVALASPYQRAGNGVSDMIRHAGPMVKLVLLLLLVMSLACWGIALVKWRLFRRAEKQSEEFYELYRQKKNFAHLYRESQLLDESYLAQVFRTGYVEWGRLSKALEAGNPTEGALNGVEDALETVERTMEGAMLLERRRLERFLPLLATTGNTAPFIGLFGTVWGIMTSFQEIGLKGAANLAVVAPGISEALVATAVGLAAAIPAVIFYNHFINKVQSIDGQMRYFASDFYSLMKREWMRRSSHGVRVAAAEASSAVRTGITSG</sequence>
<evidence type="ECO:0000313" key="9">
    <source>
        <dbReference type="EMBL" id="SHE30214.1"/>
    </source>
</evidence>
<dbReference type="AlphaFoldDB" id="A0A1M4SDA6"/>
<dbReference type="InterPro" id="IPR050790">
    <property type="entry name" value="ExbB/TolQ_transport"/>
</dbReference>
<dbReference type="STRING" id="1121391.SAMN02745206_00066"/>
<evidence type="ECO:0000259" key="8">
    <source>
        <dbReference type="Pfam" id="PF01618"/>
    </source>
</evidence>
<feature type="transmembrane region" description="Helical" evidence="7">
    <location>
        <begin position="153"/>
        <end position="177"/>
    </location>
</feature>
<reference evidence="10" key="1">
    <citation type="submission" date="2016-11" db="EMBL/GenBank/DDBJ databases">
        <authorList>
            <person name="Varghese N."/>
            <person name="Submissions S."/>
        </authorList>
    </citation>
    <scope>NUCLEOTIDE SEQUENCE [LARGE SCALE GENOMIC DNA]</scope>
    <source>
        <strain evidence="10">DSM 9756</strain>
    </source>
</reference>
<dbReference type="GO" id="GO:0005886">
    <property type="term" value="C:plasma membrane"/>
    <property type="evidence" value="ECO:0007669"/>
    <property type="project" value="UniProtKB-SubCell"/>
</dbReference>